<organism evidence="1 2">
    <name type="scientific">Tritrichomonas foetus</name>
    <dbReference type="NCBI Taxonomy" id="1144522"/>
    <lineage>
        <taxon>Eukaryota</taxon>
        <taxon>Metamonada</taxon>
        <taxon>Parabasalia</taxon>
        <taxon>Tritrichomonadida</taxon>
        <taxon>Tritrichomonadidae</taxon>
        <taxon>Tritrichomonas</taxon>
    </lineage>
</organism>
<dbReference type="GeneID" id="94847439"/>
<reference evidence="1" key="1">
    <citation type="submission" date="2016-10" db="EMBL/GenBank/DDBJ databases">
        <authorList>
            <person name="Benchimol M."/>
            <person name="Almeida L.G."/>
            <person name="Vasconcelos A.T."/>
            <person name="Perreira-Neves A."/>
            <person name="Rosa I.A."/>
            <person name="Tasca T."/>
            <person name="Bogo M.R."/>
            <person name="de Souza W."/>
        </authorList>
    </citation>
    <scope>NUCLEOTIDE SEQUENCE [LARGE SCALE GENOMIC DNA]</scope>
    <source>
        <strain evidence="1">K</strain>
    </source>
</reference>
<accession>A0A1J4J9R7</accession>
<evidence type="ECO:0000313" key="1">
    <source>
        <dbReference type="EMBL" id="OHS94181.1"/>
    </source>
</evidence>
<dbReference type="Proteomes" id="UP000179807">
    <property type="component" value="Unassembled WGS sequence"/>
</dbReference>
<dbReference type="VEuPathDB" id="TrichDB:TRFO_39578"/>
<comment type="caution">
    <text evidence="1">The sequence shown here is derived from an EMBL/GenBank/DDBJ whole genome shotgun (WGS) entry which is preliminary data.</text>
</comment>
<name>A0A1J4J9R7_9EUKA</name>
<keyword evidence="2" id="KW-1185">Reference proteome</keyword>
<dbReference type="EMBL" id="MLAK01001338">
    <property type="protein sequence ID" value="OHS94181.1"/>
    <property type="molecule type" value="Genomic_DNA"/>
</dbReference>
<dbReference type="RefSeq" id="XP_068347318.1">
    <property type="nucleotide sequence ID" value="XM_068512735.1"/>
</dbReference>
<gene>
    <name evidence="1" type="ORF">TRFO_39578</name>
</gene>
<evidence type="ECO:0000313" key="2">
    <source>
        <dbReference type="Proteomes" id="UP000179807"/>
    </source>
</evidence>
<proteinExistence type="predicted"/>
<protein>
    <submittedName>
        <fullName evidence="1">Uncharacterized protein</fullName>
    </submittedName>
</protein>
<dbReference type="AlphaFoldDB" id="A0A1J4J9R7"/>
<sequence>MKKRNISKWRSITIIDEKKNVVTRYQLDNLGKLMKKFPKAKARNLNISIQQINSPQSQTNFCNTSVIINNVASTPLTINLGESEATNVQPHFQNFFKLPILSIKYESQNIESQIENNCETNYANFYEKVCFEKIKLVSHKHLNNIKLLTPDQILTNWDEMPELIYRSPQYINC</sequence>